<dbReference type="Pfam" id="PF00326">
    <property type="entry name" value="Peptidase_S9"/>
    <property type="match status" value="2"/>
</dbReference>
<accession>A0A814A7N1</accession>
<protein>
    <recommendedName>
        <fullName evidence="2">Peptidase S9 prolyl oligopeptidase catalytic domain-containing protein</fullName>
    </recommendedName>
</protein>
<dbReference type="Gene3D" id="3.40.50.1820">
    <property type="entry name" value="alpha/beta hydrolase"/>
    <property type="match status" value="1"/>
</dbReference>
<dbReference type="GO" id="GO:0006508">
    <property type="term" value="P:proteolysis"/>
    <property type="evidence" value="ECO:0007669"/>
    <property type="project" value="InterPro"/>
</dbReference>
<dbReference type="EMBL" id="CAJNOR010000424">
    <property type="protein sequence ID" value="CAF0910257.1"/>
    <property type="molecule type" value="Genomic_DNA"/>
</dbReference>
<dbReference type="InterPro" id="IPR029058">
    <property type="entry name" value="AB_hydrolase_fold"/>
</dbReference>
<comment type="caution">
    <text evidence="3">The sequence shown here is derived from an EMBL/GenBank/DDBJ whole genome shotgun (WGS) entry which is preliminary data.</text>
</comment>
<keyword evidence="5" id="KW-1185">Reference proteome</keyword>
<dbReference type="GO" id="GO:0004252">
    <property type="term" value="F:serine-type endopeptidase activity"/>
    <property type="evidence" value="ECO:0007669"/>
    <property type="project" value="TreeGrafter"/>
</dbReference>
<feature type="domain" description="Peptidase S9 prolyl oligopeptidase catalytic" evidence="2">
    <location>
        <begin position="283"/>
        <end position="353"/>
    </location>
</feature>
<reference evidence="3" key="1">
    <citation type="submission" date="2021-02" db="EMBL/GenBank/DDBJ databases">
        <authorList>
            <person name="Nowell W R."/>
        </authorList>
    </citation>
    <scope>NUCLEOTIDE SEQUENCE</scope>
</reference>
<dbReference type="EMBL" id="CAJNOJ010000364">
    <property type="protein sequence ID" value="CAF1418601.1"/>
    <property type="molecule type" value="Genomic_DNA"/>
</dbReference>
<gene>
    <name evidence="4" type="ORF">EDS130_LOCUS37287</name>
    <name evidence="3" type="ORF">XAT740_LOCUS8496</name>
</gene>
<dbReference type="PANTHER" id="PTHR42776:SF27">
    <property type="entry name" value="DIPEPTIDYL PEPTIDASE FAMILY MEMBER 6"/>
    <property type="match status" value="1"/>
</dbReference>
<dbReference type="Proteomes" id="UP000663852">
    <property type="component" value="Unassembled WGS sequence"/>
</dbReference>
<dbReference type="PANTHER" id="PTHR42776">
    <property type="entry name" value="SERINE PEPTIDASE S9 FAMILY MEMBER"/>
    <property type="match status" value="1"/>
</dbReference>
<organism evidence="3 5">
    <name type="scientific">Adineta ricciae</name>
    <name type="common">Rotifer</name>
    <dbReference type="NCBI Taxonomy" id="249248"/>
    <lineage>
        <taxon>Eukaryota</taxon>
        <taxon>Metazoa</taxon>
        <taxon>Spiralia</taxon>
        <taxon>Gnathifera</taxon>
        <taxon>Rotifera</taxon>
        <taxon>Eurotatoria</taxon>
        <taxon>Bdelloidea</taxon>
        <taxon>Adinetida</taxon>
        <taxon>Adinetidae</taxon>
        <taxon>Adineta</taxon>
    </lineage>
</organism>
<evidence type="ECO:0000256" key="1">
    <source>
        <dbReference type="ARBA" id="ARBA00022801"/>
    </source>
</evidence>
<name>A0A814A7N1_ADIRI</name>
<feature type="domain" description="Peptidase S9 prolyl oligopeptidase catalytic" evidence="2">
    <location>
        <begin position="369"/>
        <end position="459"/>
    </location>
</feature>
<sequence length="459" mass="51856">MNTGIYEINLNENNSLALIGSIAFFINEMLYVPLLDKLVLTSASNVLNSIEDFEMYSLDLQNSSLLTKLAENQAIEEDLQLSNDGKRILFLTLSLASSKSQMSNTQGRLYSIDLSNGELQHIGANISANIVGYACQSDENILILGQLGTQVQIYANQSSIHYLGWNGTYESLVTSKKKNFIAFVHSSFDKPMKVYIIDRIDELSVTQSITNHNELFTERNLPHGKVYSWKNRDDNQTIEGILYYLFDKLQSTNRPLLVLCHGGPYYASVNQMNYNGANCAPLAALHGWLVLEPNYRGSTGYGDVFLNEIRHQPLSPPGKDILFGIDSLIQDGIVDFQRLAIAGYSYGGFLTNCSTWGILDMPVLIENLFGGFPWNVPDLYQKESPIYKLGKVRTLTHNITGEMDVRVPPSQSHILERALYYRGVPVELLIFPRESHAFNQNPKHQNKVQRELQWLHKYL</sequence>
<dbReference type="InterPro" id="IPR001375">
    <property type="entry name" value="Peptidase_S9_cat"/>
</dbReference>
<dbReference type="Proteomes" id="UP000663828">
    <property type="component" value="Unassembled WGS sequence"/>
</dbReference>
<dbReference type="AlphaFoldDB" id="A0A814A7N1"/>
<evidence type="ECO:0000313" key="5">
    <source>
        <dbReference type="Proteomes" id="UP000663828"/>
    </source>
</evidence>
<keyword evidence="1" id="KW-0378">Hydrolase</keyword>
<proteinExistence type="predicted"/>
<dbReference type="OrthoDB" id="416344at2759"/>
<dbReference type="SUPFAM" id="SSF53474">
    <property type="entry name" value="alpha/beta-Hydrolases"/>
    <property type="match status" value="1"/>
</dbReference>
<evidence type="ECO:0000259" key="2">
    <source>
        <dbReference type="Pfam" id="PF00326"/>
    </source>
</evidence>
<evidence type="ECO:0000313" key="3">
    <source>
        <dbReference type="EMBL" id="CAF0910257.1"/>
    </source>
</evidence>
<dbReference type="SUPFAM" id="SSF82171">
    <property type="entry name" value="DPP6 N-terminal domain-like"/>
    <property type="match status" value="1"/>
</dbReference>
<evidence type="ECO:0000313" key="4">
    <source>
        <dbReference type="EMBL" id="CAF1418601.1"/>
    </source>
</evidence>